<comment type="caution">
    <text evidence="1">The sequence shown here is derived from an EMBL/GenBank/DDBJ whole genome shotgun (WGS) entry which is preliminary data.</text>
</comment>
<evidence type="ECO:0000313" key="2">
    <source>
        <dbReference type="Proteomes" id="UP001451303"/>
    </source>
</evidence>
<dbReference type="EMBL" id="JAVLET010000007">
    <property type="protein sequence ID" value="KAL0468454.1"/>
    <property type="molecule type" value="Genomic_DNA"/>
</dbReference>
<name>A0ABR3D751_NEUIN</name>
<protein>
    <submittedName>
        <fullName evidence="1">Uncharacterized protein</fullName>
    </submittedName>
</protein>
<proteinExistence type="predicted"/>
<gene>
    <name evidence="1" type="ORF">QR685DRAFT_573723</name>
</gene>
<organism evidence="1 2">
    <name type="scientific">Neurospora intermedia</name>
    <dbReference type="NCBI Taxonomy" id="5142"/>
    <lineage>
        <taxon>Eukaryota</taxon>
        <taxon>Fungi</taxon>
        <taxon>Dikarya</taxon>
        <taxon>Ascomycota</taxon>
        <taxon>Pezizomycotina</taxon>
        <taxon>Sordariomycetes</taxon>
        <taxon>Sordariomycetidae</taxon>
        <taxon>Sordariales</taxon>
        <taxon>Sordariaceae</taxon>
        <taxon>Neurospora</taxon>
    </lineage>
</organism>
<dbReference type="Proteomes" id="UP001451303">
    <property type="component" value="Unassembled WGS sequence"/>
</dbReference>
<keyword evidence="2" id="KW-1185">Reference proteome</keyword>
<accession>A0ABR3D751</accession>
<reference evidence="1 2" key="1">
    <citation type="submission" date="2023-09" db="EMBL/GenBank/DDBJ databases">
        <title>Multi-omics analysis of a traditional fermented food reveals byproduct-associated fungal strains for waste-to-food upcycling.</title>
        <authorList>
            <consortium name="Lawrence Berkeley National Laboratory"/>
            <person name="Rekdal V.M."/>
            <person name="Villalobos-Escobedo J.M."/>
            <person name="Rodriguez-Valeron N."/>
            <person name="Garcia M.O."/>
            <person name="Vasquez D.P."/>
            <person name="Damayanti I."/>
            <person name="Sorensen P.M."/>
            <person name="Baidoo E.E."/>
            <person name="De Carvalho A.C."/>
            <person name="Riley R."/>
            <person name="Lipzen A."/>
            <person name="He G."/>
            <person name="Yan M."/>
            <person name="Haridas S."/>
            <person name="Daum C."/>
            <person name="Yoshinaga Y."/>
            <person name="Ng V."/>
            <person name="Grigoriev I.V."/>
            <person name="Munk R."/>
            <person name="Nuraida L."/>
            <person name="Wijaya C.H."/>
            <person name="Morales P.-C."/>
            <person name="Keasling J.D."/>
        </authorList>
    </citation>
    <scope>NUCLEOTIDE SEQUENCE [LARGE SCALE GENOMIC DNA]</scope>
    <source>
        <strain evidence="1 2">FGSC 2613</strain>
    </source>
</reference>
<sequence length="88" mass="9819">MCNAGPPPYYAVFLISAQSTKLSTRRHHCTLDFPSVFGLDIDIVNAKCSNSSRTSVSKCKRIFCHLPTTTRRRDAVSLNLKCTTRDVV</sequence>
<evidence type="ECO:0000313" key="1">
    <source>
        <dbReference type="EMBL" id="KAL0468454.1"/>
    </source>
</evidence>